<evidence type="ECO:0000313" key="9">
    <source>
        <dbReference type="EnsemblMetazoa" id="PPA11226.1"/>
    </source>
</evidence>
<keyword evidence="4" id="KW-0158">Chromosome</keyword>
<evidence type="ECO:0000256" key="6">
    <source>
        <dbReference type="SAM" id="Coils"/>
    </source>
</evidence>
<dbReference type="Proteomes" id="UP000005239">
    <property type="component" value="Unassembled WGS sequence"/>
</dbReference>
<dbReference type="GO" id="GO:0032039">
    <property type="term" value="C:integrator complex"/>
    <property type="evidence" value="ECO:0000318"/>
    <property type="project" value="GO_Central"/>
</dbReference>
<dbReference type="EnsemblMetazoa" id="PPA11226.1">
    <property type="protein sequence ID" value="PPA11226.1"/>
    <property type="gene ID" value="WBGene00100780"/>
</dbReference>
<keyword evidence="5" id="KW-0539">Nucleus</keyword>
<feature type="coiled-coil region" evidence="6">
    <location>
        <begin position="946"/>
        <end position="997"/>
    </location>
</feature>
<evidence type="ECO:0000256" key="4">
    <source>
        <dbReference type="ARBA" id="ARBA00022454"/>
    </source>
</evidence>
<evidence type="ECO:0000256" key="2">
    <source>
        <dbReference type="ARBA" id="ARBA00004286"/>
    </source>
</evidence>
<dbReference type="InterPro" id="IPR038751">
    <property type="entry name" value="INTS8"/>
</dbReference>
<feature type="domain" description="INTS8 TPR repeats" evidence="8">
    <location>
        <begin position="689"/>
        <end position="906"/>
    </location>
</feature>
<gene>
    <name evidence="9" type="primary">WBGene00100780</name>
</gene>
<feature type="domain" description="INTS8 TPR repeats" evidence="8">
    <location>
        <begin position="500"/>
        <end position="630"/>
    </location>
</feature>
<organism evidence="9 10">
    <name type="scientific">Pristionchus pacificus</name>
    <name type="common">Parasitic nematode worm</name>
    <dbReference type="NCBI Taxonomy" id="54126"/>
    <lineage>
        <taxon>Eukaryota</taxon>
        <taxon>Metazoa</taxon>
        <taxon>Ecdysozoa</taxon>
        <taxon>Nematoda</taxon>
        <taxon>Chromadorea</taxon>
        <taxon>Rhabditida</taxon>
        <taxon>Rhabditina</taxon>
        <taxon>Diplogasteromorpha</taxon>
        <taxon>Diplogasteroidea</taxon>
        <taxon>Neodiplogasteridae</taxon>
        <taxon>Pristionchus</taxon>
    </lineage>
</organism>
<dbReference type="PANTHER" id="PTHR13350:SF1">
    <property type="entry name" value="INTEGRATOR COMPLEX SUBUNIT 8"/>
    <property type="match status" value="1"/>
</dbReference>
<evidence type="ECO:0000259" key="8">
    <source>
        <dbReference type="Pfam" id="PF25756"/>
    </source>
</evidence>
<sequence length="1464" mass="163753">MDIDISCVHELWAAPKENWLDHFVNTNRFKKLLNESPKSDAHREELRNLVIQFAEQAVQVEAETDTLIKKQFGQDDISFHQRKASCLWLCCLAAFAGIDWHFESLMEKTTDVILVNAIFDRIDAWKETMCNPSSIPFTSFLLSRWFLFVHNYFRIPPPEAKQTVSNPVNQLDVALQRFDHARAIGLRLRGRFDDSLRILEELATLATNEQKKLFVPRPDCFLDPFLQYGGQSLSIGIVGPNVLVPEDTLRPRVPSGDARDTQGLSTEMVVAKINFELMSAYFCAGKMTNALGCLKQVLKFSPVRAFPPSQLPSIIRFCERKLNGYAAAFRIPLPFPTATPSTSQAEVLGTITSTDACPRRVPQRKYGARRDRRAEQARPMDQPVSSIRLDPLAMCDDMWMGGPTVGWRAKMEKEGEEKRGKVVEMLRYLCSPPVHTTLSPAGRAIVRGIARFMIATGTGSQPLVDSLALPAPTVSLAGVRKAQPNMPPSEASIRSMAASDKPYWTLLTSFDAAELQAAYNLEGTQYTRPTMLSRWPESLADLLLQRRPVDELHALLLGKLQQLTEMGDGERWESCLNTYMGFFPTTQPLLEIAIFEATRVQMLCFNKQLLSPHSDLKQASVNVTRSVAMKLKKVSQVASCVAPDPKAKGQLPQLAQTWHSIISGYFEARASKRPIDGFTTMHLREGSRVRIELIKIYPPFKTSSSPTLRASTHRLQLAHMESLEEVITILLHQALSTEPHKATLLRTKADFAYVRNQLNEAAVSYCELMVAVKPSLTMPLTGKEGVIDDSVWNHLRICLRKNNQQTMAACVCQLFKTGRAKEFRKAAEAIQERACLDASDDCFGLIYDVQLAEALTDTYKKRGQQQKLEALIDVIASPTMNPNNGTEVVQREVRRKQKRLLNTLAAMHFGIHVPLVMHDSPSDIGRSSGLLSSKSTEDIQGESRLLNMLENQHAKTDAEVAETKEADGETRKSEETIDSLRADRARLEDQLAFFKELFNGACEDRHALLATVTVLNERIEQLTGQVHLLEYEMDLQSRLHEGLDGMQISTKVDEDVGARAIKAENNLAAAKLQATSWRERYDEVFDRLCQLEKKEEEREANAAQDAQQTVNSSPLSRPNSPLNRSGDTAGERESAQQQLKEMQMRSIAGILSDSVKRSGDLTVRVAHEVETNVRNMTKVGGTGTVAKKGQKATGMMAAAKDITVTVHSFNESAAKDAQLLNLLGILQPYRANSGYVLNMDASLIRIFGSLNDCDEKKLLELEQRMFKSNVRCHVCQRHTYFLNIRGIFEHIMGGTHQMALNSTGSRISQAALDSWDAVTRDIAKTKKEPLLPTPKVKPTKVQPTPAAIKPLSPEAKTLVDLLNDLMGCTHEGHKPASNALDHLREICEKWKKLNLKQKTATGILAKGTAGWKMVCVPCKEEIIARSMFFHITSVKHHKKVRHGAVKVCEESVHTMMERLESVHK</sequence>
<keyword evidence="6" id="KW-0175">Coiled coil</keyword>
<comment type="subcellular location">
    <subcellularLocation>
        <location evidence="2">Chromosome</location>
    </subcellularLocation>
    <subcellularLocation>
        <location evidence="1">Nucleus</location>
    </subcellularLocation>
</comment>
<reference evidence="9" key="2">
    <citation type="submission" date="2022-06" db="UniProtKB">
        <authorList>
            <consortium name="EnsemblMetazoa"/>
        </authorList>
    </citation>
    <scope>IDENTIFICATION</scope>
    <source>
        <strain evidence="9">PS312</strain>
    </source>
</reference>
<feature type="compositionally biased region" description="Low complexity" evidence="7">
    <location>
        <begin position="1111"/>
        <end position="1125"/>
    </location>
</feature>
<evidence type="ECO:0000256" key="5">
    <source>
        <dbReference type="ARBA" id="ARBA00023242"/>
    </source>
</evidence>
<evidence type="ECO:0000256" key="1">
    <source>
        <dbReference type="ARBA" id="ARBA00004123"/>
    </source>
</evidence>
<proteinExistence type="inferred from homology"/>
<accession>A0A2A6BNP2</accession>
<feature type="region of interest" description="Disordered" evidence="7">
    <location>
        <begin position="1096"/>
        <end position="1140"/>
    </location>
</feature>
<dbReference type="GO" id="GO:0005694">
    <property type="term" value="C:chromosome"/>
    <property type="evidence" value="ECO:0007669"/>
    <property type="project" value="UniProtKB-SubCell"/>
</dbReference>
<feature type="compositionally biased region" description="Basic and acidic residues" evidence="7">
    <location>
        <begin position="368"/>
        <end position="378"/>
    </location>
</feature>
<keyword evidence="10" id="KW-1185">Reference proteome</keyword>
<evidence type="ECO:0000313" key="10">
    <source>
        <dbReference type="Proteomes" id="UP000005239"/>
    </source>
</evidence>
<protein>
    <recommendedName>
        <fullName evidence="8">INTS8 TPR repeats domain-containing protein</fullName>
    </recommendedName>
</protein>
<dbReference type="OrthoDB" id="5782487at2759"/>
<evidence type="ECO:0000256" key="7">
    <source>
        <dbReference type="SAM" id="MobiDB-lite"/>
    </source>
</evidence>
<evidence type="ECO:0000256" key="3">
    <source>
        <dbReference type="ARBA" id="ARBA00007147"/>
    </source>
</evidence>
<dbReference type="PANTHER" id="PTHR13350">
    <property type="entry name" value="INTEGRATOR COMPLEX SUBUNIT 8"/>
    <property type="match status" value="1"/>
</dbReference>
<dbReference type="InterPro" id="IPR057980">
    <property type="entry name" value="TPR_INTS8"/>
</dbReference>
<accession>A0A8R1YDN5</accession>
<name>A0A2A6BNP2_PRIPA</name>
<reference evidence="10" key="1">
    <citation type="journal article" date="2008" name="Nat. Genet.">
        <title>The Pristionchus pacificus genome provides a unique perspective on nematode lifestyle and parasitism.</title>
        <authorList>
            <person name="Dieterich C."/>
            <person name="Clifton S.W."/>
            <person name="Schuster L.N."/>
            <person name="Chinwalla A."/>
            <person name="Delehaunty K."/>
            <person name="Dinkelacker I."/>
            <person name="Fulton L."/>
            <person name="Fulton R."/>
            <person name="Godfrey J."/>
            <person name="Minx P."/>
            <person name="Mitreva M."/>
            <person name="Roeseler W."/>
            <person name="Tian H."/>
            <person name="Witte H."/>
            <person name="Yang S.P."/>
            <person name="Wilson R.K."/>
            <person name="Sommer R.J."/>
        </authorList>
    </citation>
    <scope>NUCLEOTIDE SEQUENCE [LARGE SCALE GENOMIC DNA]</scope>
    <source>
        <strain evidence="10">PS312</strain>
    </source>
</reference>
<dbReference type="Pfam" id="PF25756">
    <property type="entry name" value="TPR_INTS8"/>
    <property type="match status" value="2"/>
</dbReference>
<feature type="region of interest" description="Disordered" evidence="7">
    <location>
        <begin position="362"/>
        <end position="382"/>
    </location>
</feature>
<comment type="similarity">
    <text evidence="3">Belongs to the Integrator subunit 8 family.</text>
</comment>
<dbReference type="GO" id="GO:0034472">
    <property type="term" value="P:snRNA 3'-end processing"/>
    <property type="evidence" value="ECO:0000318"/>
    <property type="project" value="GO_Central"/>
</dbReference>